<dbReference type="EMBL" id="FNIC01000011">
    <property type="protein sequence ID" value="SDO60521.1"/>
    <property type="molecule type" value="Genomic_DNA"/>
</dbReference>
<feature type="region of interest" description="Disordered" evidence="1">
    <location>
        <begin position="23"/>
        <end position="53"/>
    </location>
</feature>
<feature type="signal peptide" evidence="2">
    <location>
        <begin position="1"/>
        <end position="24"/>
    </location>
</feature>
<dbReference type="PROSITE" id="PS51257">
    <property type="entry name" value="PROKAR_LIPOPROTEIN"/>
    <property type="match status" value="1"/>
</dbReference>
<dbReference type="PANTHER" id="PTHR36933">
    <property type="entry name" value="SLL0788 PROTEIN"/>
    <property type="match status" value="1"/>
</dbReference>
<dbReference type="STRING" id="1005944.SAMN05192576_0116"/>
<dbReference type="InterPro" id="IPR005183">
    <property type="entry name" value="DUF305_CopM-like"/>
</dbReference>
<evidence type="ECO:0000256" key="1">
    <source>
        <dbReference type="SAM" id="MobiDB-lite"/>
    </source>
</evidence>
<evidence type="ECO:0000259" key="3">
    <source>
        <dbReference type="Pfam" id="PF03713"/>
    </source>
</evidence>
<dbReference type="PANTHER" id="PTHR36933:SF1">
    <property type="entry name" value="SLL0788 PROTEIN"/>
    <property type="match status" value="1"/>
</dbReference>
<reference evidence="4 5" key="1">
    <citation type="submission" date="2016-10" db="EMBL/GenBank/DDBJ databases">
        <authorList>
            <person name="de Groot N.N."/>
        </authorList>
    </citation>
    <scope>NUCLEOTIDE SEQUENCE [LARGE SCALE GENOMIC DNA]</scope>
    <source>
        <strain evidence="4 5">CGMCC 1.11147</strain>
    </source>
</reference>
<accession>A0A1H0KXM2</accession>
<protein>
    <submittedName>
        <fullName evidence="4">Uncharacterized conserved protein, DUF305 family</fullName>
    </submittedName>
</protein>
<dbReference type="RefSeq" id="WP_091026855.1">
    <property type="nucleotide sequence ID" value="NZ_BKAE01000016.1"/>
</dbReference>
<dbReference type="OrthoDB" id="26872at2"/>
<dbReference type="InterPro" id="IPR012347">
    <property type="entry name" value="Ferritin-like"/>
</dbReference>
<evidence type="ECO:0000313" key="5">
    <source>
        <dbReference type="Proteomes" id="UP000199004"/>
    </source>
</evidence>
<dbReference type="Gene3D" id="1.20.1260.10">
    <property type="match status" value="1"/>
</dbReference>
<dbReference type="Pfam" id="PF03713">
    <property type="entry name" value="DUF305"/>
    <property type="match status" value="1"/>
</dbReference>
<organism evidence="4 5">
    <name type="scientific">Nocardioides szechwanensis</name>
    <dbReference type="NCBI Taxonomy" id="1005944"/>
    <lineage>
        <taxon>Bacteria</taxon>
        <taxon>Bacillati</taxon>
        <taxon>Actinomycetota</taxon>
        <taxon>Actinomycetes</taxon>
        <taxon>Propionibacteriales</taxon>
        <taxon>Nocardioidaceae</taxon>
        <taxon>Nocardioides</taxon>
    </lineage>
</organism>
<evidence type="ECO:0000256" key="2">
    <source>
        <dbReference type="SAM" id="SignalP"/>
    </source>
</evidence>
<feature type="chain" id="PRO_5011472913" evidence="2">
    <location>
        <begin position="25"/>
        <end position="205"/>
    </location>
</feature>
<feature type="compositionally biased region" description="Basic and acidic residues" evidence="1">
    <location>
        <begin position="26"/>
        <end position="43"/>
    </location>
</feature>
<keyword evidence="2" id="KW-0732">Signal</keyword>
<gene>
    <name evidence="4" type="ORF">SAMN05192576_0116</name>
</gene>
<sequence>MIPTRRVAAFCLALLVFASTSACSDDEPRPEADPGHSSSHDPSPETSASPQEGWNDADAAFLEGMIPHHEQALQMAVLAQTRAQSPEVRALAARIAAAQAPEILVMSDWLVDQGLEVPDHAHRDMDGDLHGMLSDDQMAALADADGAAFDELFLTGMVQHHEGAVAMALTVLSEGEDQRVNELAGDVNATQTAEIARMESLLAGL</sequence>
<dbReference type="Proteomes" id="UP000199004">
    <property type="component" value="Unassembled WGS sequence"/>
</dbReference>
<dbReference type="AlphaFoldDB" id="A0A1H0KXM2"/>
<feature type="domain" description="DUF305" evidence="3">
    <location>
        <begin position="58"/>
        <end position="202"/>
    </location>
</feature>
<proteinExistence type="predicted"/>
<evidence type="ECO:0000313" key="4">
    <source>
        <dbReference type="EMBL" id="SDO60521.1"/>
    </source>
</evidence>
<keyword evidence="5" id="KW-1185">Reference proteome</keyword>
<name>A0A1H0KXM2_9ACTN</name>